<comment type="caution">
    <text evidence="1">The sequence shown here is derived from an EMBL/GenBank/DDBJ whole genome shotgun (WGS) entry which is preliminary data.</text>
</comment>
<dbReference type="AlphaFoldDB" id="A0A2P5I3N4"/>
<sequence length="158" mass="17329">MRSDVRDGSIRGKWNPPRQDILPLFVRLDFWDHRAFARFPYTKHPRPHSTASPYARIHGPEHLRLLVDHEPVNVDEGSPESEAVLRPGFQGLELGLGLGASGVSCEDVEAVLGGGRRGDPALPTGMPPVPPMMSWVVPATLFKVLSQVAASISEHSRL</sequence>
<evidence type="ECO:0000313" key="1">
    <source>
        <dbReference type="EMBL" id="POS77094.1"/>
    </source>
</evidence>
<reference evidence="1" key="1">
    <citation type="submission" date="2017-09" db="EMBL/GenBank/DDBJ databases">
        <title>Polyketide synthases of a Diaporthe helianthi virulent isolate.</title>
        <authorList>
            <person name="Baroncelli R."/>
        </authorList>
    </citation>
    <scope>NUCLEOTIDE SEQUENCE [LARGE SCALE GENOMIC DNA]</scope>
    <source>
        <strain evidence="1">7/96</strain>
    </source>
</reference>
<proteinExistence type="predicted"/>
<dbReference type="InParanoid" id="A0A2P5I3N4"/>
<keyword evidence="2" id="KW-1185">Reference proteome</keyword>
<dbReference type="EMBL" id="MAVT02000301">
    <property type="protein sequence ID" value="POS77094.1"/>
    <property type="molecule type" value="Genomic_DNA"/>
</dbReference>
<evidence type="ECO:0000313" key="2">
    <source>
        <dbReference type="Proteomes" id="UP000094444"/>
    </source>
</evidence>
<name>A0A2P5I3N4_DIAHE</name>
<gene>
    <name evidence="1" type="ORF">DHEL01_v204509</name>
</gene>
<dbReference type="Proteomes" id="UP000094444">
    <property type="component" value="Unassembled WGS sequence"/>
</dbReference>
<organism evidence="1 2">
    <name type="scientific">Diaporthe helianthi</name>
    <dbReference type="NCBI Taxonomy" id="158607"/>
    <lineage>
        <taxon>Eukaryota</taxon>
        <taxon>Fungi</taxon>
        <taxon>Dikarya</taxon>
        <taxon>Ascomycota</taxon>
        <taxon>Pezizomycotina</taxon>
        <taxon>Sordariomycetes</taxon>
        <taxon>Sordariomycetidae</taxon>
        <taxon>Diaporthales</taxon>
        <taxon>Diaporthaceae</taxon>
        <taxon>Diaporthe</taxon>
    </lineage>
</organism>
<protein>
    <submittedName>
        <fullName evidence="1">Uncharacterized protein</fullName>
    </submittedName>
</protein>
<accession>A0A2P5I3N4</accession>